<name>A0AAE1E800_9GAST</name>
<reference evidence="1" key="1">
    <citation type="journal article" date="2023" name="G3 (Bethesda)">
        <title>A reference genome for the long-term kleptoplast-retaining sea slug Elysia crispata morphotype clarki.</title>
        <authorList>
            <person name="Eastman K.E."/>
            <person name="Pendleton A.L."/>
            <person name="Shaikh M.A."/>
            <person name="Suttiyut T."/>
            <person name="Ogas R."/>
            <person name="Tomko P."/>
            <person name="Gavelis G."/>
            <person name="Widhalm J.R."/>
            <person name="Wisecaver J.H."/>
        </authorList>
    </citation>
    <scope>NUCLEOTIDE SEQUENCE</scope>
    <source>
        <strain evidence="1">ECLA1</strain>
    </source>
</reference>
<evidence type="ECO:0000313" key="1">
    <source>
        <dbReference type="EMBL" id="KAK3796890.1"/>
    </source>
</evidence>
<organism evidence="1 2">
    <name type="scientific">Elysia crispata</name>
    <name type="common">lettuce slug</name>
    <dbReference type="NCBI Taxonomy" id="231223"/>
    <lineage>
        <taxon>Eukaryota</taxon>
        <taxon>Metazoa</taxon>
        <taxon>Spiralia</taxon>
        <taxon>Lophotrochozoa</taxon>
        <taxon>Mollusca</taxon>
        <taxon>Gastropoda</taxon>
        <taxon>Heterobranchia</taxon>
        <taxon>Euthyneura</taxon>
        <taxon>Panpulmonata</taxon>
        <taxon>Sacoglossa</taxon>
        <taxon>Placobranchoidea</taxon>
        <taxon>Plakobranchidae</taxon>
        <taxon>Elysia</taxon>
    </lineage>
</organism>
<comment type="caution">
    <text evidence="1">The sequence shown here is derived from an EMBL/GenBank/DDBJ whole genome shotgun (WGS) entry which is preliminary data.</text>
</comment>
<gene>
    <name evidence="1" type="ORF">RRG08_055724</name>
</gene>
<proteinExistence type="predicted"/>
<dbReference type="EMBL" id="JAWDGP010000832">
    <property type="protein sequence ID" value="KAK3796890.1"/>
    <property type="molecule type" value="Genomic_DNA"/>
</dbReference>
<keyword evidence="2" id="KW-1185">Reference proteome</keyword>
<accession>A0AAE1E800</accession>
<sequence length="194" mass="21161">MMITLVLASPLSESELGQAFLAACFPGTSGRVAQICRLGQSVTIETSICMQSGEVIPQTVPSDKGYSQVHLDFSPGKERPAAAKLEPTKCLLTAKFLIKRLQNTGLVHQLIDFNPSTASSHPYKDLLRFIHAAHVQTALYAEGLESLYLRLIFKLCTLSGRPVEFILADHLQTLHSKRKACRVYTCGSSSNSAP</sequence>
<evidence type="ECO:0000313" key="2">
    <source>
        <dbReference type="Proteomes" id="UP001283361"/>
    </source>
</evidence>
<dbReference type="Proteomes" id="UP001283361">
    <property type="component" value="Unassembled WGS sequence"/>
</dbReference>
<protein>
    <submittedName>
        <fullName evidence="1">Uncharacterized protein</fullName>
    </submittedName>
</protein>
<dbReference type="AlphaFoldDB" id="A0AAE1E800"/>